<reference evidence="4 5" key="1">
    <citation type="journal article" date="2007" name="Nat. Biotechnol.">
        <title>Genome sequence and identification of candidate vaccine antigens from the animal pathogen Dichelobacter nodosus.</title>
        <authorList>
            <person name="Myers G.S."/>
            <person name="Parker D."/>
            <person name="Al-Hasani K."/>
            <person name="Kennan R.M."/>
            <person name="Seemann T."/>
            <person name="Ren Q."/>
            <person name="Badger J.H."/>
            <person name="Selengut J.D."/>
            <person name="Deboy R.T."/>
            <person name="Tettelin H."/>
            <person name="Boyce J.D."/>
            <person name="McCarl V.P."/>
            <person name="Han X."/>
            <person name="Nelson W.C."/>
            <person name="Madupu R."/>
            <person name="Mohamoud Y."/>
            <person name="Holley T."/>
            <person name="Fedorova N."/>
            <person name="Khouri H."/>
            <person name="Bottomley S.P."/>
            <person name="Whittington R.J."/>
            <person name="Adler B."/>
            <person name="Songer J.G."/>
            <person name="Rood J.I."/>
            <person name="Paulsen I.T."/>
        </authorList>
    </citation>
    <scope>NUCLEOTIDE SEQUENCE [LARGE SCALE GENOMIC DNA]</scope>
    <source>
        <strain evidence="4 5">VCS1703A</strain>
    </source>
</reference>
<evidence type="ECO:0000313" key="5">
    <source>
        <dbReference type="Proteomes" id="UP000000248"/>
    </source>
</evidence>
<dbReference type="Proteomes" id="UP000000248">
    <property type="component" value="Chromosome"/>
</dbReference>
<dbReference type="RefSeq" id="WP_012031242.1">
    <property type="nucleotide sequence ID" value="NC_009446.1"/>
</dbReference>
<dbReference type="SUPFAM" id="SSF48600">
    <property type="entry name" value="Chorismate mutase II"/>
    <property type="match status" value="1"/>
</dbReference>
<feature type="domain" description="Chorismate mutase" evidence="3">
    <location>
        <begin position="3"/>
        <end position="93"/>
    </location>
</feature>
<dbReference type="GO" id="GO:0009697">
    <property type="term" value="P:salicylic acid biosynthetic process"/>
    <property type="evidence" value="ECO:0007669"/>
    <property type="project" value="TreeGrafter"/>
</dbReference>
<keyword evidence="2 4" id="KW-0413">Isomerase</keyword>
<evidence type="ECO:0000256" key="2">
    <source>
        <dbReference type="ARBA" id="ARBA00023235"/>
    </source>
</evidence>
<dbReference type="PANTHER" id="PTHR38041:SF1">
    <property type="entry name" value="CHORISMATE MUTASE"/>
    <property type="match status" value="1"/>
</dbReference>
<dbReference type="HOGENOM" id="CLU_131518_2_0_6"/>
<dbReference type="Pfam" id="PF01817">
    <property type="entry name" value="CM_2"/>
    <property type="match status" value="1"/>
</dbReference>
<dbReference type="PROSITE" id="PS51168">
    <property type="entry name" value="CHORISMATE_MUT_2"/>
    <property type="match status" value="1"/>
</dbReference>
<sequence>MNHLITPELAELRKCIDHYDQQLAHLLCQRLLLVKKIAPLKPDLASIRVEARIEEIIHRVIPIADEYGIDRQFLETIFRHLIDECGQQEHDFWLKMQSNQKK</sequence>
<organism evidence="4 5">
    <name type="scientific">Dichelobacter nodosus (strain VCS1703A)</name>
    <dbReference type="NCBI Taxonomy" id="246195"/>
    <lineage>
        <taxon>Bacteria</taxon>
        <taxon>Pseudomonadati</taxon>
        <taxon>Pseudomonadota</taxon>
        <taxon>Gammaproteobacteria</taxon>
        <taxon>Cardiobacteriales</taxon>
        <taxon>Cardiobacteriaceae</taxon>
        <taxon>Dichelobacter</taxon>
    </lineage>
</organism>
<dbReference type="Gene3D" id="1.20.59.10">
    <property type="entry name" value="Chorismate mutase"/>
    <property type="match status" value="1"/>
</dbReference>
<dbReference type="InterPro" id="IPR002701">
    <property type="entry name" value="CM_II_prokaryot"/>
</dbReference>
<dbReference type="EMBL" id="CP000513">
    <property type="protein sequence ID" value="ABQ13266.1"/>
    <property type="molecule type" value="Genomic_DNA"/>
</dbReference>
<dbReference type="OrthoDB" id="514491at2"/>
<dbReference type="SMART" id="SM00830">
    <property type="entry name" value="CM_2"/>
    <property type="match status" value="1"/>
</dbReference>
<dbReference type="GO" id="GO:0004106">
    <property type="term" value="F:chorismate mutase activity"/>
    <property type="evidence" value="ECO:0007669"/>
    <property type="project" value="UniProtKB-EC"/>
</dbReference>
<dbReference type="eggNOG" id="COG1605">
    <property type="taxonomic scope" value="Bacteria"/>
</dbReference>
<keyword evidence="5" id="KW-1185">Reference proteome</keyword>
<accession>A5EY72</accession>
<name>A5EY72_DICNV</name>
<gene>
    <name evidence="4" type="ordered locus">DNO_0926</name>
</gene>
<dbReference type="PANTHER" id="PTHR38041">
    <property type="entry name" value="CHORISMATE MUTASE"/>
    <property type="match status" value="1"/>
</dbReference>
<dbReference type="EC" id="5.4.99.5" evidence="1"/>
<dbReference type="STRING" id="246195.DNO_0926"/>
<dbReference type="AlphaFoldDB" id="A5EY72"/>
<dbReference type="GO" id="GO:0046417">
    <property type="term" value="P:chorismate metabolic process"/>
    <property type="evidence" value="ECO:0007669"/>
    <property type="project" value="InterPro"/>
</dbReference>
<proteinExistence type="predicted"/>
<protein>
    <recommendedName>
        <fullName evidence="1">chorismate mutase</fullName>
        <ecNumber evidence="1">5.4.99.5</ecNumber>
    </recommendedName>
</protein>
<evidence type="ECO:0000259" key="3">
    <source>
        <dbReference type="PROSITE" id="PS51168"/>
    </source>
</evidence>
<dbReference type="InterPro" id="IPR036979">
    <property type="entry name" value="CM_dom_sf"/>
</dbReference>
<dbReference type="KEGG" id="dno:DNO_0926"/>
<evidence type="ECO:0000256" key="1">
    <source>
        <dbReference type="ARBA" id="ARBA00012404"/>
    </source>
</evidence>
<evidence type="ECO:0000313" key="4">
    <source>
        <dbReference type="EMBL" id="ABQ13266.1"/>
    </source>
</evidence>
<dbReference type="InterPro" id="IPR036263">
    <property type="entry name" value="Chorismate_II_sf"/>
</dbReference>
<dbReference type="InterPro" id="IPR051331">
    <property type="entry name" value="Chorismate_mutase-related"/>
</dbReference>